<keyword evidence="1" id="KW-1133">Transmembrane helix</keyword>
<name>A0A6I4IVR4_9FLAO</name>
<dbReference type="RefSeq" id="WP_157504299.1">
    <property type="nucleotide sequence ID" value="NZ_VDCZ01000017.1"/>
</dbReference>
<reference evidence="3" key="1">
    <citation type="submission" date="2019-05" db="EMBL/GenBank/DDBJ databases">
        <title>Flavobacterium profundi sp. nov., isolated from a deep-sea seamount.</title>
        <authorList>
            <person name="Zhang D.-C."/>
        </authorList>
    </citation>
    <scope>NUCLEOTIDE SEQUENCE [LARGE SCALE GENOMIC DNA]</scope>
    <source>
        <strain evidence="3">TP390</strain>
    </source>
</reference>
<evidence type="ECO:0000313" key="2">
    <source>
        <dbReference type="EMBL" id="MVO10920.1"/>
    </source>
</evidence>
<feature type="transmembrane region" description="Helical" evidence="1">
    <location>
        <begin position="31"/>
        <end position="47"/>
    </location>
</feature>
<sequence>MKFKAFFIIGILTVSISQILTHYFQLNDFTNGLLIGTGLGLLLLALLQKNKTAKS</sequence>
<keyword evidence="1" id="KW-0812">Transmembrane</keyword>
<keyword evidence="1" id="KW-0472">Membrane</keyword>
<organism evidence="2 3">
    <name type="scientific">Flavobacterium profundi</name>
    <dbReference type="NCBI Taxonomy" id="1774945"/>
    <lineage>
        <taxon>Bacteria</taxon>
        <taxon>Pseudomonadati</taxon>
        <taxon>Bacteroidota</taxon>
        <taxon>Flavobacteriia</taxon>
        <taxon>Flavobacteriales</taxon>
        <taxon>Flavobacteriaceae</taxon>
        <taxon>Flavobacterium</taxon>
    </lineage>
</organism>
<keyword evidence="3" id="KW-1185">Reference proteome</keyword>
<protein>
    <submittedName>
        <fullName evidence="2">Uncharacterized protein</fullName>
    </submittedName>
</protein>
<dbReference type="EMBL" id="WQLW01000017">
    <property type="protein sequence ID" value="MVO10920.1"/>
    <property type="molecule type" value="Genomic_DNA"/>
</dbReference>
<comment type="caution">
    <text evidence="2">The sequence shown here is derived from an EMBL/GenBank/DDBJ whole genome shotgun (WGS) entry which is preliminary data.</text>
</comment>
<dbReference type="Proteomes" id="UP000431264">
    <property type="component" value="Unassembled WGS sequence"/>
</dbReference>
<evidence type="ECO:0000256" key="1">
    <source>
        <dbReference type="SAM" id="Phobius"/>
    </source>
</evidence>
<gene>
    <name evidence="2" type="ORF">GOQ30_17245</name>
</gene>
<dbReference type="AlphaFoldDB" id="A0A6I4IVR4"/>
<evidence type="ECO:0000313" key="3">
    <source>
        <dbReference type="Proteomes" id="UP000431264"/>
    </source>
</evidence>
<proteinExistence type="predicted"/>
<accession>A0A6I4IVR4</accession>